<evidence type="ECO:0000313" key="11">
    <source>
        <dbReference type="EMBL" id="AUB80472.1"/>
    </source>
</evidence>
<evidence type="ECO:0000256" key="9">
    <source>
        <dbReference type="RuleBase" id="RU366031"/>
    </source>
</evidence>
<dbReference type="EC" id="4.2.1.75" evidence="3 9"/>
<dbReference type="Pfam" id="PF02602">
    <property type="entry name" value="HEM4"/>
    <property type="match status" value="1"/>
</dbReference>
<dbReference type="InterPro" id="IPR036108">
    <property type="entry name" value="4pyrrol_syn_uPrphyn_synt_sf"/>
</dbReference>
<evidence type="ECO:0000256" key="6">
    <source>
        <dbReference type="ARBA" id="ARBA00037589"/>
    </source>
</evidence>
<evidence type="ECO:0000313" key="12">
    <source>
        <dbReference type="Proteomes" id="UP000232638"/>
    </source>
</evidence>
<evidence type="ECO:0000259" key="10">
    <source>
        <dbReference type="Pfam" id="PF02602"/>
    </source>
</evidence>
<keyword evidence="12" id="KW-1185">Reference proteome</keyword>
<comment type="similarity">
    <text evidence="2 9">Belongs to the uroporphyrinogen-III synthase family.</text>
</comment>
<evidence type="ECO:0000256" key="4">
    <source>
        <dbReference type="ARBA" id="ARBA00023239"/>
    </source>
</evidence>
<dbReference type="InterPro" id="IPR003754">
    <property type="entry name" value="4pyrrol_synth_uPrphyn_synth"/>
</dbReference>
<name>A0A2K8U4G9_9GAMM</name>
<dbReference type="PANTHER" id="PTHR38042:SF1">
    <property type="entry name" value="UROPORPHYRINOGEN-III SYNTHASE, CHLOROPLASTIC"/>
    <property type="match status" value="1"/>
</dbReference>
<protein>
    <recommendedName>
        <fullName evidence="7 9">Uroporphyrinogen-III synthase</fullName>
        <ecNumber evidence="3 9">4.2.1.75</ecNumber>
    </recommendedName>
</protein>
<dbReference type="UniPathway" id="UPA00251">
    <property type="reaction ID" value="UER00320"/>
</dbReference>
<dbReference type="AlphaFoldDB" id="A0A2K8U4G9"/>
<organism evidence="11 12">
    <name type="scientific">Candidatus Thiodictyon syntrophicum</name>
    <dbReference type="NCBI Taxonomy" id="1166950"/>
    <lineage>
        <taxon>Bacteria</taxon>
        <taxon>Pseudomonadati</taxon>
        <taxon>Pseudomonadota</taxon>
        <taxon>Gammaproteobacteria</taxon>
        <taxon>Chromatiales</taxon>
        <taxon>Chromatiaceae</taxon>
        <taxon>Thiodictyon</taxon>
    </lineage>
</organism>
<accession>A0A2K8U4G9</accession>
<dbReference type="PANTHER" id="PTHR38042">
    <property type="entry name" value="UROPORPHYRINOGEN-III SYNTHASE, CHLOROPLASTIC"/>
    <property type="match status" value="1"/>
</dbReference>
<dbReference type="Gene3D" id="3.40.50.10090">
    <property type="match status" value="2"/>
</dbReference>
<evidence type="ECO:0000256" key="1">
    <source>
        <dbReference type="ARBA" id="ARBA00004772"/>
    </source>
</evidence>
<keyword evidence="4 9" id="KW-0456">Lyase</keyword>
<dbReference type="KEGG" id="tsy:THSYN_05590"/>
<evidence type="ECO:0000256" key="3">
    <source>
        <dbReference type="ARBA" id="ARBA00013109"/>
    </source>
</evidence>
<dbReference type="CDD" id="cd06578">
    <property type="entry name" value="HemD"/>
    <property type="match status" value="1"/>
</dbReference>
<sequence>MSGTQPLAGIGVLVTRPQAQAQPLCRLIESAGGRPLPFPTIEICPVADPEPARILLGEDWDLMVFTSRNAVELALALGFEGAWPRVTRLAAIGRATAAALTAAGRAPDLVPPERFDSEALTAMPELAAMAGRRVLIVRGEGGRALLGEVLAGRGARVQFAEIYRRVRPAVDARALVADWPTRVGLAIATSDEVLLNLVEMLGADGHDLLLATPLVVISERTAATARGLGFRRVRVAERAEDQAIVAALGELAGGAAAYSDES</sequence>
<dbReference type="GO" id="GO:0006782">
    <property type="term" value="P:protoporphyrinogen IX biosynthetic process"/>
    <property type="evidence" value="ECO:0007669"/>
    <property type="project" value="UniProtKB-UniRule"/>
</dbReference>
<evidence type="ECO:0000256" key="5">
    <source>
        <dbReference type="ARBA" id="ARBA00023244"/>
    </source>
</evidence>
<reference evidence="11 12" key="1">
    <citation type="submission" date="2017-03" db="EMBL/GenBank/DDBJ databases">
        <title>Complete genome sequence of Candidatus 'Thiodictyon syntrophicum' sp. nov. strain Cad16T, a photolithoautotroph purple sulfur bacterium isolated from an alpine meromictic lake.</title>
        <authorList>
            <person name="Luedin S.M."/>
            <person name="Pothier J.F."/>
            <person name="Danza F."/>
            <person name="Storelli N."/>
            <person name="Wittwer M."/>
            <person name="Tonolla M."/>
        </authorList>
    </citation>
    <scope>NUCLEOTIDE SEQUENCE [LARGE SCALE GENOMIC DNA]</scope>
    <source>
        <strain evidence="11 12">Cad16T</strain>
    </source>
</reference>
<comment type="catalytic activity">
    <reaction evidence="8 9">
        <text>hydroxymethylbilane = uroporphyrinogen III + H2O</text>
        <dbReference type="Rhea" id="RHEA:18965"/>
        <dbReference type="ChEBI" id="CHEBI:15377"/>
        <dbReference type="ChEBI" id="CHEBI:57308"/>
        <dbReference type="ChEBI" id="CHEBI:57845"/>
        <dbReference type="EC" id="4.2.1.75"/>
    </reaction>
</comment>
<comment type="function">
    <text evidence="6 9">Catalyzes cyclization of the linear tetrapyrrole, hydroxymethylbilane, to the macrocyclic uroporphyrinogen III.</text>
</comment>
<evidence type="ECO:0000256" key="7">
    <source>
        <dbReference type="ARBA" id="ARBA00040167"/>
    </source>
</evidence>
<feature type="domain" description="Tetrapyrrole biosynthesis uroporphyrinogen III synthase" evidence="10">
    <location>
        <begin position="26"/>
        <end position="245"/>
    </location>
</feature>
<proteinExistence type="inferred from homology"/>
<evidence type="ECO:0000256" key="8">
    <source>
        <dbReference type="ARBA" id="ARBA00048617"/>
    </source>
</evidence>
<dbReference type="GO" id="GO:0006780">
    <property type="term" value="P:uroporphyrinogen III biosynthetic process"/>
    <property type="evidence" value="ECO:0007669"/>
    <property type="project" value="UniProtKB-UniRule"/>
</dbReference>
<gene>
    <name evidence="11" type="ORF">THSYN_05590</name>
</gene>
<dbReference type="GO" id="GO:0004852">
    <property type="term" value="F:uroporphyrinogen-III synthase activity"/>
    <property type="evidence" value="ECO:0007669"/>
    <property type="project" value="UniProtKB-UniRule"/>
</dbReference>
<comment type="pathway">
    <text evidence="1 9">Porphyrin-containing compound metabolism; protoporphyrin-IX biosynthesis; coproporphyrinogen-III from 5-aminolevulinate: step 3/4.</text>
</comment>
<dbReference type="InterPro" id="IPR039793">
    <property type="entry name" value="UROS/Hem4"/>
</dbReference>
<dbReference type="Proteomes" id="UP000232638">
    <property type="component" value="Chromosome"/>
</dbReference>
<dbReference type="EMBL" id="CP020370">
    <property type="protein sequence ID" value="AUB80472.1"/>
    <property type="molecule type" value="Genomic_DNA"/>
</dbReference>
<keyword evidence="5 9" id="KW-0627">Porphyrin biosynthesis</keyword>
<dbReference type="OrthoDB" id="9787650at2"/>
<dbReference type="SUPFAM" id="SSF69618">
    <property type="entry name" value="HemD-like"/>
    <property type="match status" value="1"/>
</dbReference>
<dbReference type="RefSeq" id="WP_100918271.1">
    <property type="nucleotide sequence ID" value="NZ_CP020370.1"/>
</dbReference>
<evidence type="ECO:0000256" key="2">
    <source>
        <dbReference type="ARBA" id="ARBA00008133"/>
    </source>
</evidence>